<reference evidence="2 3" key="1">
    <citation type="submission" date="2017-04" db="EMBL/GenBank/DDBJ databases">
        <title>Genome Sequence of the Model Brown-Rot Fungus Postia placenta SB12.</title>
        <authorList>
            <consortium name="DOE Joint Genome Institute"/>
            <person name="Gaskell J."/>
            <person name="Kersten P."/>
            <person name="Larrondo L.F."/>
            <person name="Canessa P."/>
            <person name="Martinez D."/>
            <person name="Hibbett D."/>
            <person name="Schmoll M."/>
            <person name="Kubicek C.P."/>
            <person name="Martinez A.T."/>
            <person name="Yadav J."/>
            <person name="Master E."/>
            <person name="Magnuson J.K."/>
            <person name="James T."/>
            <person name="Yaver D."/>
            <person name="Berka R."/>
            <person name="Labutti K."/>
            <person name="Lipzen A."/>
            <person name="Aerts A."/>
            <person name="Barry K."/>
            <person name="Henrissat B."/>
            <person name="Blanchette R."/>
            <person name="Grigoriev I."/>
            <person name="Cullen D."/>
        </authorList>
    </citation>
    <scope>NUCLEOTIDE SEQUENCE [LARGE SCALE GENOMIC DNA]</scope>
    <source>
        <strain evidence="2 3">MAD-698-R-SB12</strain>
    </source>
</reference>
<gene>
    <name evidence="2" type="ORF">POSPLADRAFT_1050464</name>
</gene>
<dbReference type="Pfam" id="PF00646">
    <property type="entry name" value="F-box"/>
    <property type="match status" value="1"/>
</dbReference>
<feature type="domain" description="F-box" evidence="1">
    <location>
        <begin position="6"/>
        <end position="34"/>
    </location>
</feature>
<dbReference type="SUPFAM" id="SSF52047">
    <property type="entry name" value="RNI-like"/>
    <property type="match status" value="1"/>
</dbReference>
<dbReference type="EMBL" id="KZ110611">
    <property type="protein sequence ID" value="OSX56774.1"/>
    <property type="molecule type" value="Genomic_DNA"/>
</dbReference>
<proteinExistence type="predicted"/>
<dbReference type="Gene3D" id="3.80.10.10">
    <property type="entry name" value="Ribonuclease Inhibitor"/>
    <property type="match status" value="1"/>
</dbReference>
<evidence type="ECO:0000313" key="2">
    <source>
        <dbReference type="EMBL" id="OSX56774.1"/>
    </source>
</evidence>
<dbReference type="Proteomes" id="UP000194127">
    <property type="component" value="Unassembled WGS sequence"/>
</dbReference>
<evidence type="ECO:0000313" key="3">
    <source>
        <dbReference type="Proteomes" id="UP000194127"/>
    </source>
</evidence>
<accession>A0A1X6MK61</accession>
<dbReference type="RefSeq" id="XP_024333568.1">
    <property type="nucleotide sequence ID" value="XM_024479987.1"/>
</dbReference>
<dbReference type="OrthoDB" id="3005567at2759"/>
<dbReference type="GeneID" id="36324937"/>
<dbReference type="AlphaFoldDB" id="A0A1X6MK61"/>
<name>A0A1X6MK61_9APHY</name>
<dbReference type="CDD" id="cd09917">
    <property type="entry name" value="F-box_SF"/>
    <property type="match status" value="1"/>
</dbReference>
<dbReference type="InterPro" id="IPR032675">
    <property type="entry name" value="LRR_dom_sf"/>
</dbReference>
<sequence length="446" mass="49811">MVTADNLNLDCLELIFAHLYGNDLVSVSLVSRSFLAGVIPRLYRTLVFKLNQAKRYPAILSPFAAVLAHQNLTSHVRHIDIRTVPIVKATPNPVFLHECARTIAICPNLMTFICTPNVLPSFLFDLQDKESLQHLRVNASLTEDQAQKLVNLRSLKSIILDTGTPYIANLLPRWTTSLSSTLLSLTLYGMHDLNEHVLDGALSNLPNLKALHVIQCTKIDHHSVLSRTSNVPLLESLSFTTWESPRNLPSSIQPLRYLRHLAIDTHSSLSPNATPSLWSSIISLTRSWSPPLSSITFKLSEKLLVGDSFIHEVLTAHAATLRHFAILNGSLSLEAVRTICSRCSLLERFAFSIPSKDIFSLAVALSRSKTLHTLSDVSNPHLTHGHKVHVSPSKVRTIVENVPSLQKVITDGRIWTVQRKPFQVYQERKRTPPVHWFMPPSGSNFS</sequence>
<dbReference type="InterPro" id="IPR001810">
    <property type="entry name" value="F-box_dom"/>
</dbReference>
<dbReference type="STRING" id="670580.A0A1X6MK61"/>
<evidence type="ECO:0000259" key="1">
    <source>
        <dbReference type="Pfam" id="PF00646"/>
    </source>
</evidence>
<keyword evidence="3" id="KW-1185">Reference proteome</keyword>
<protein>
    <recommendedName>
        <fullName evidence="1">F-box domain-containing protein</fullName>
    </recommendedName>
</protein>
<organism evidence="2 3">
    <name type="scientific">Postia placenta MAD-698-R-SB12</name>
    <dbReference type="NCBI Taxonomy" id="670580"/>
    <lineage>
        <taxon>Eukaryota</taxon>
        <taxon>Fungi</taxon>
        <taxon>Dikarya</taxon>
        <taxon>Basidiomycota</taxon>
        <taxon>Agaricomycotina</taxon>
        <taxon>Agaricomycetes</taxon>
        <taxon>Polyporales</taxon>
        <taxon>Adustoporiaceae</taxon>
        <taxon>Rhodonia</taxon>
    </lineage>
</organism>